<dbReference type="InterPro" id="IPR018060">
    <property type="entry name" value="HTH_AraC"/>
</dbReference>
<name>A0A841SXU6_9BACL</name>
<dbReference type="GO" id="GO:0003700">
    <property type="term" value="F:DNA-binding transcription factor activity"/>
    <property type="evidence" value="ECO:0007669"/>
    <property type="project" value="InterPro"/>
</dbReference>
<evidence type="ECO:0000259" key="4">
    <source>
        <dbReference type="PROSITE" id="PS01124"/>
    </source>
</evidence>
<dbReference type="PANTHER" id="PTHR43280">
    <property type="entry name" value="ARAC-FAMILY TRANSCRIPTIONAL REGULATOR"/>
    <property type="match status" value="1"/>
</dbReference>
<keyword evidence="2" id="KW-0238">DNA-binding</keyword>
<feature type="domain" description="HTH araC/xylS-type" evidence="4">
    <location>
        <begin position="200"/>
        <end position="298"/>
    </location>
</feature>
<protein>
    <submittedName>
        <fullName evidence="5">Helix-turn-helix domain-containing protein</fullName>
    </submittedName>
</protein>
<dbReference type="Pfam" id="PF02311">
    <property type="entry name" value="AraC_binding"/>
    <property type="match status" value="1"/>
</dbReference>
<keyword evidence="1" id="KW-0805">Transcription regulation</keyword>
<evidence type="ECO:0000313" key="5">
    <source>
        <dbReference type="EMBL" id="MBB6634660.1"/>
    </source>
</evidence>
<dbReference type="AlphaFoldDB" id="A0A841SXU6"/>
<dbReference type="GO" id="GO:0043565">
    <property type="term" value="F:sequence-specific DNA binding"/>
    <property type="evidence" value="ECO:0007669"/>
    <property type="project" value="InterPro"/>
</dbReference>
<organism evidence="5 6">
    <name type="scientific">Cohnella thailandensis</name>
    <dbReference type="NCBI Taxonomy" id="557557"/>
    <lineage>
        <taxon>Bacteria</taxon>
        <taxon>Bacillati</taxon>
        <taxon>Bacillota</taxon>
        <taxon>Bacilli</taxon>
        <taxon>Bacillales</taxon>
        <taxon>Paenibacillaceae</taxon>
        <taxon>Cohnella</taxon>
    </lineage>
</organism>
<dbReference type="RefSeq" id="WP_185119890.1">
    <property type="nucleotide sequence ID" value="NZ_JACJVQ010000007.1"/>
</dbReference>
<dbReference type="InterPro" id="IPR037923">
    <property type="entry name" value="HTH-like"/>
</dbReference>
<dbReference type="InterPro" id="IPR014710">
    <property type="entry name" value="RmlC-like_jellyroll"/>
</dbReference>
<dbReference type="Gene3D" id="2.60.120.10">
    <property type="entry name" value="Jelly Rolls"/>
    <property type="match status" value="1"/>
</dbReference>
<dbReference type="PRINTS" id="PR00032">
    <property type="entry name" value="HTHARAC"/>
</dbReference>
<keyword evidence="6" id="KW-1185">Reference proteome</keyword>
<dbReference type="Pfam" id="PF12833">
    <property type="entry name" value="HTH_18"/>
    <property type="match status" value="1"/>
</dbReference>
<keyword evidence="3" id="KW-0804">Transcription</keyword>
<evidence type="ECO:0000256" key="2">
    <source>
        <dbReference type="ARBA" id="ARBA00023125"/>
    </source>
</evidence>
<dbReference type="InterPro" id="IPR020449">
    <property type="entry name" value="Tscrpt_reg_AraC-type_HTH"/>
</dbReference>
<dbReference type="InterPro" id="IPR003313">
    <property type="entry name" value="AraC-bd"/>
</dbReference>
<dbReference type="SUPFAM" id="SSF46689">
    <property type="entry name" value="Homeodomain-like"/>
    <property type="match status" value="1"/>
</dbReference>
<evidence type="ECO:0000313" key="6">
    <source>
        <dbReference type="Proteomes" id="UP000535838"/>
    </source>
</evidence>
<sequence length="299" mass="34254">MNALEQAVKNNLTVRIISGAELQARDVRLITVRADQFEERRSIYELHRHDDCYEIFWLSSGSGEVQIDFQKYAYSSHSVCLISPGQIHGLIENRSEEPPEGYILVFPRELLAGAQAEYVDRSASSLVQWSGHNPFCRIEPEQSAIFRDLFRLLERELSAGRKYRKAAVWNYVQLLLIEIGRAGERAQEAHREEAGFLLTKQFLALVEAQFHTVNGVSEYASRLHVTPSHLIESVKKTLGKSAGEVLQERKLLEAKRLLRYSKLPIRDIAFRSGYQDPSYFGRLFKKRTGATPIAFRKQD</sequence>
<dbReference type="InterPro" id="IPR018062">
    <property type="entry name" value="HTH_AraC-typ_CS"/>
</dbReference>
<accession>A0A841SXU6</accession>
<reference evidence="5 6" key="1">
    <citation type="submission" date="2020-08" db="EMBL/GenBank/DDBJ databases">
        <title>Cohnella phylogeny.</title>
        <authorList>
            <person name="Dunlap C."/>
        </authorList>
    </citation>
    <scope>NUCLEOTIDE SEQUENCE [LARGE SCALE GENOMIC DNA]</scope>
    <source>
        <strain evidence="5 6">DSM 25241</strain>
    </source>
</reference>
<dbReference type="PROSITE" id="PS01124">
    <property type="entry name" value="HTH_ARAC_FAMILY_2"/>
    <property type="match status" value="1"/>
</dbReference>
<evidence type="ECO:0000256" key="1">
    <source>
        <dbReference type="ARBA" id="ARBA00023015"/>
    </source>
</evidence>
<dbReference type="SMART" id="SM00342">
    <property type="entry name" value="HTH_ARAC"/>
    <property type="match status" value="1"/>
</dbReference>
<gene>
    <name evidence="5" type="ORF">H7B67_11110</name>
</gene>
<dbReference type="SUPFAM" id="SSF51215">
    <property type="entry name" value="Regulatory protein AraC"/>
    <property type="match status" value="1"/>
</dbReference>
<dbReference type="EMBL" id="JACJVQ010000007">
    <property type="protein sequence ID" value="MBB6634660.1"/>
    <property type="molecule type" value="Genomic_DNA"/>
</dbReference>
<dbReference type="InterPro" id="IPR009057">
    <property type="entry name" value="Homeodomain-like_sf"/>
</dbReference>
<dbReference type="Gene3D" id="1.10.10.60">
    <property type="entry name" value="Homeodomain-like"/>
    <property type="match status" value="1"/>
</dbReference>
<comment type="caution">
    <text evidence="5">The sequence shown here is derived from an EMBL/GenBank/DDBJ whole genome shotgun (WGS) entry which is preliminary data.</text>
</comment>
<dbReference type="PROSITE" id="PS00041">
    <property type="entry name" value="HTH_ARAC_FAMILY_1"/>
    <property type="match status" value="1"/>
</dbReference>
<evidence type="ECO:0000256" key="3">
    <source>
        <dbReference type="ARBA" id="ARBA00023163"/>
    </source>
</evidence>
<dbReference type="Proteomes" id="UP000535838">
    <property type="component" value="Unassembled WGS sequence"/>
</dbReference>
<proteinExistence type="predicted"/>
<dbReference type="PANTHER" id="PTHR43280:SF32">
    <property type="entry name" value="TRANSCRIPTIONAL REGULATORY PROTEIN"/>
    <property type="match status" value="1"/>
</dbReference>